<dbReference type="EMBL" id="JARJLG010000225">
    <property type="protein sequence ID" value="KAJ7725875.1"/>
    <property type="molecule type" value="Genomic_DNA"/>
</dbReference>
<comment type="caution">
    <text evidence="5">The sequence shown here is derived from an EMBL/GenBank/DDBJ whole genome shotgun (WGS) entry which is preliminary data.</text>
</comment>
<keyword evidence="6" id="KW-1185">Reference proteome</keyword>
<feature type="region of interest" description="Disordered" evidence="2">
    <location>
        <begin position="163"/>
        <end position="231"/>
    </location>
</feature>
<proteinExistence type="predicted"/>
<dbReference type="InterPro" id="IPR002625">
    <property type="entry name" value="Smr_dom"/>
</dbReference>
<dbReference type="InterPro" id="IPR053020">
    <property type="entry name" value="Smr_domain_protein"/>
</dbReference>
<feature type="transmembrane region" description="Helical" evidence="3">
    <location>
        <begin position="6"/>
        <end position="24"/>
    </location>
</feature>
<sequence length="493" mass="54215">MPMDPAIPISLSIGFALRVFLLAFDRRTIVRPLFVGIWEGIALYRGLSSSDSQLNAYLACALRLLFDFCFTENMHTMMAILFSLVLAVLFSDALGLDHGHDIRMDGRSRPSGIRRTAVYQVPEVADSHRLNRARLTPAMQTGVRTWNGGIIVHVPQVNVDALLHDDSPSPRPIQTGSTHLPATLNPLTPPCTPPEPGPSRFCGALNIPSSPDSESRQDELPTPASSAVPQSLSLRPNFDSIAIQPKDIVGDHGEEDELQTPLAVDLRNLPVDDDLLAAEEGQLEDGGGPLLSEDIPFLDDSASLLEAAVELPGADEDNLSELSLKTGTELSIISAVDAQSITAKAERLRKEAWKERDEKIRLERKLNQAVSQQKIKDAFLLRREIEAAEERVQKLHRRAARRHFRARNLYSRDSVIDVHGLFVPEAIKKVETSLQAAILNGAKDLQVIVGRGLHSHDGRPKLRPAIIMEMQKQSIACQIHPHNPGVLILTVPS</sequence>
<keyword evidence="3" id="KW-0812">Transmembrane</keyword>
<dbReference type="Gene3D" id="3.30.1370.110">
    <property type="match status" value="1"/>
</dbReference>
<reference evidence="5" key="1">
    <citation type="submission" date="2023-03" db="EMBL/GenBank/DDBJ databases">
        <title>Massive genome expansion in bonnet fungi (Mycena s.s.) driven by repeated elements and novel gene families across ecological guilds.</title>
        <authorList>
            <consortium name="Lawrence Berkeley National Laboratory"/>
            <person name="Harder C.B."/>
            <person name="Miyauchi S."/>
            <person name="Viragh M."/>
            <person name="Kuo A."/>
            <person name="Thoen E."/>
            <person name="Andreopoulos B."/>
            <person name="Lu D."/>
            <person name="Skrede I."/>
            <person name="Drula E."/>
            <person name="Henrissat B."/>
            <person name="Morin E."/>
            <person name="Kohler A."/>
            <person name="Barry K."/>
            <person name="LaButti K."/>
            <person name="Morin E."/>
            <person name="Salamov A."/>
            <person name="Lipzen A."/>
            <person name="Mereny Z."/>
            <person name="Hegedus B."/>
            <person name="Baldrian P."/>
            <person name="Stursova M."/>
            <person name="Weitz H."/>
            <person name="Taylor A."/>
            <person name="Grigoriev I.V."/>
            <person name="Nagy L.G."/>
            <person name="Martin F."/>
            <person name="Kauserud H."/>
        </authorList>
    </citation>
    <scope>NUCLEOTIDE SEQUENCE</scope>
    <source>
        <strain evidence="5">CBHHK188m</strain>
    </source>
</reference>
<dbReference type="SMART" id="SM00463">
    <property type="entry name" value="SMR"/>
    <property type="match status" value="1"/>
</dbReference>
<dbReference type="PROSITE" id="PS50828">
    <property type="entry name" value="SMR"/>
    <property type="match status" value="1"/>
</dbReference>
<feature type="coiled-coil region" evidence="1">
    <location>
        <begin position="345"/>
        <end position="398"/>
    </location>
</feature>
<keyword evidence="3" id="KW-1133">Transmembrane helix</keyword>
<dbReference type="AlphaFoldDB" id="A0AAD7MNM4"/>
<dbReference type="Proteomes" id="UP001215280">
    <property type="component" value="Unassembled WGS sequence"/>
</dbReference>
<name>A0AAD7MNM4_9AGAR</name>
<evidence type="ECO:0000256" key="2">
    <source>
        <dbReference type="SAM" id="MobiDB-lite"/>
    </source>
</evidence>
<evidence type="ECO:0000313" key="5">
    <source>
        <dbReference type="EMBL" id="KAJ7725875.1"/>
    </source>
</evidence>
<dbReference type="InterPro" id="IPR036063">
    <property type="entry name" value="Smr_dom_sf"/>
</dbReference>
<feature type="compositionally biased region" description="Pro residues" evidence="2">
    <location>
        <begin position="187"/>
        <end position="197"/>
    </location>
</feature>
<protein>
    <recommendedName>
        <fullName evidence="4">Smr domain-containing protein</fullName>
    </recommendedName>
</protein>
<evidence type="ECO:0000313" key="6">
    <source>
        <dbReference type="Proteomes" id="UP001215280"/>
    </source>
</evidence>
<evidence type="ECO:0000256" key="1">
    <source>
        <dbReference type="SAM" id="Coils"/>
    </source>
</evidence>
<feature type="transmembrane region" description="Helical" evidence="3">
    <location>
        <begin position="77"/>
        <end position="96"/>
    </location>
</feature>
<gene>
    <name evidence="5" type="ORF">DFH07DRAFT_853742</name>
</gene>
<evidence type="ECO:0000259" key="4">
    <source>
        <dbReference type="PROSITE" id="PS50828"/>
    </source>
</evidence>
<dbReference type="PANTHER" id="PTHR47417">
    <property type="entry name" value="SMR DOMAIN-CONTAINING PROTEIN YPL199C"/>
    <property type="match status" value="1"/>
</dbReference>
<dbReference type="SUPFAM" id="SSF160443">
    <property type="entry name" value="SMR domain-like"/>
    <property type="match status" value="1"/>
</dbReference>
<dbReference type="PANTHER" id="PTHR47417:SF1">
    <property type="entry name" value="SMR DOMAIN-CONTAINING PROTEIN YPL199C"/>
    <property type="match status" value="1"/>
</dbReference>
<keyword evidence="3" id="KW-0472">Membrane</keyword>
<evidence type="ECO:0000256" key="3">
    <source>
        <dbReference type="SAM" id="Phobius"/>
    </source>
</evidence>
<organism evidence="5 6">
    <name type="scientific">Mycena maculata</name>
    <dbReference type="NCBI Taxonomy" id="230809"/>
    <lineage>
        <taxon>Eukaryota</taxon>
        <taxon>Fungi</taxon>
        <taxon>Dikarya</taxon>
        <taxon>Basidiomycota</taxon>
        <taxon>Agaricomycotina</taxon>
        <taxon>Agaricomycetes</taxon>
        <taxon>Agaricomycetidae</taxon>
        <taxon>Agaricales</taxon>
        <taxon>Marasmiineae</taxon>
        <taxon>Mycenaceae</taxon>
        <taxon>Mycena</taxon>
    </lineage>
</organism>
<keyword evidence="1" id="KW-0175">Coiled coil</keyword>
<feature type="domain" description="Smr" evidence="4">
    <location>
        <begin position="416"/>
        <end position="492"/>
    </location>
</feature>
<dbReference type="Pfam" id="PF01713">
    <property type="entry name" value="Smr"/>
    <property type="match status" value="1"/>
</dbReference>
<accession>A0AAD7MNM4</accession>